<gene>
    <name evidence="1" type="ORF">CEXT_802591</name>
</gene>
<organism evidence="1 2">
    <name type="scientific">Caerostris extrusa</name>
    <name type="common">Bark spider</name>
    <name type="synonym">Caerostris bankana</name>
    <dbReference type="NCBI Taxonomy" id="172846"/>
    <lineage>
        <taxon>Eukaryota</taxon>
        <taxon>Metazoa</taxon>
        <taxon>Ecdysozoa</taxon>
        <taxon>Arthropoda</taxon>
        <taxon>Chelicerata</taxon>
        <taxon>Arachnida</taxon>
        <taxon>Araneae</taxon>
        <taxon>Araneomorphae</taxon>
        <taxon>Entelegynae</taxon>
        <taxon>Araneoidea</taxon>
        <taxon>Araneidae</taxon>
        <taxon>Caerostris</taxon>
    </lineage>
</organism>
<proteinExistence type="predicted"/>
<sequence length="78" mass="8856">MMVYRCSSRRSIHFTTIDVSMIMMEAAISYMEGGTMRSLYSGDPVKGKCGSFGLVPLARPSLFTFKFASYESAFFYMY</sequence>
<comment type="caution">
    <text evidence="1">The sequence shown here is derived from an EMBL/GenBank/DDBJ whole genome shotgun (WGS) entry which is preliminary data.</text>
</comment>
<evidence type="ECO:0000313" key="2">
    <source>
        <dbReference type="Proteomes" id="UP001054945"/>
    </source>
</evidence>
<dbReference type="Proteomes" id="UP001054945">
    <property type="component" value="Unassembled WGS sequence"/>
</dbReference>
<keyword evidence="2" id="KW-1185">Reference proteome</keyword>
<reference evidence="1 2" key="1">
    <citation type="submission" date="2021-06" db="EMBL/GenBank/DDBJ databases">
        <title>Caerostris extrusa draft genome.</title>
        <authorList>
            <person name="Kono N."/>
            <person name="Arakawa K."/>
        </authorList>
    </citation>
    <scope>NUCLEOTIDE SEQUENCE [LARGE SCALE GENOMIC DNA]</scope>
</reference>
<protein>
    <submittedName>
        <fullName evidence="1">Uncharacterized protein</fullName>
    </submittedName>
</protein>
<dbReference type="EMBL" id="BPLR01008734">
    <property type="protein sequence ID" value="GIY26804.1"/>
    <property type="molecule type" value="Genomic_DNA"/>
</dbReference>
<accession>A0AAV4S0C1</accession>
<dbReference type="AlphaFoldDB" id="A0AAV4S0C1"/>
<evidence type="ECO:0000313" key="1">
    <source>
        <dbReference type="EMBL" id="GIY26804.1"/>
    </source>
</evidence>
<name>A0AAV4S0C1_CAEEX</name>